<protein>
    <submittedName>
        <fullName evidence="10">Cation:proton antiporter</fullName>
    </submittedName>
</protein>
<feature type="transmembrane region" description="Helical" evidence="8">
    <location>
        <begin position="149"/>
        <end position="174"/>
    </location>
</feature>
<comment type="caution">
    <text evidence="10">The sequence shown here is derived from an EMBL/GenBank/DDBJ whole genome shotgun (WGS) entry which is preliminary data.</text>
</comment>
<evidence type="ECO:0000256" key="6">
    <source>
        <dbReference type="ARBA" id="ARBA00022989"/>
    </source>
</evidence>
<dbReference type="Pfam" id="PF02080">
    <property type="entry name" value="TrkA_C"/>
    <property type="match status" value="1"/>
</dbReference>
<feature type="transmembrane region" description="Helical" evidence="8">
    <location>
        <begin position="423"/>
        <end position="443"/>
    </location>
</feature>
<feature type="transmembrane region" description="Helical" evidence="8">
    <location>
        <begin position="455"/>
        <end position="478"/>
    </location>
</feature>
<keyword evidence="6 8" id="KW-1133">Transmembrane helix</keyword>
<feature type="domain" description="RCK C-terminal" evidence="9">
    <location>
        <begin position="571"/>
        <end position="655"/>
    </location>
</feature>
<dbReference type="SUPFAM" id="SSF116726">
    <property type="entry name" value="TrkA C-terminal domain-like"/>
    <property type="match status" value="2"/>
</dbReference>
<feature type="transmembrane region" description="Helical" evidence="8">
    <location>
        <begin position="186"/>
        <end position="209"/>
    </location>
</feature>
<gene>
    <name evidence="10" type="ORF">H8S08_04085</name>
</gene>
<keyword evidence="4" id="KW-0630">Potassium</keyword>
<feature type="transmembrane region" description="Helical" evidence="8">
    <location>
        <begin position="525"/>
        <end position="544"/>
    </location>
</feature>
<evidence type="ECO:0000256" key="2">
    <source>
        <dbReference type="ARBA" id="ARBA00005551"/>
    </source>
</evidence>
<proteinExistence type="inferred from homology"/>
<dbReference type="InterPro" id="IPR006037">
    <property type="entry name" value="RCK_C"/>
</dbReference>
<evidence type="ECO:0000256" key="8">
    <source>
        <dbReference type="SAM" id="Phobius"/>
    </source>
</evidence>
<feature type="transmembrane region" description="Helical" evidence="8">
    <location>
        <begin position="58"/>
        <end position="77"/>
    </location>
</feature>
<evidence type="ECO:0000259" key="9">
    <source>
        <dbReference type="PROSITE" id="PS51202"/>
    </source>
</evidence>
<dbReference type="InterPro" id="IPR006153">
    <property type="entry name" value="Cation/H_exchanger_TM"/>
</dbReference>
<dbReference type="EMBL" id="JACOOK010000002">
    <property type="protein sequence ID" value="MBC5616199.1"/>
    <property type="molecule type" value="Genomic_DNA"/>
</dbReference>
<dbReference type="Gene3D" id="3.30.70.1450">
    <property type="entry name" value="Regulator of K+ conductance, C-terminal domain"/>
    <property type="match status" value="2"/>
</dbReference>
<evidence type="ECO:0000313" key="11">
    <source>
        <dbReference type="Proteomes" id="UP000636891"/>
    </source>
</evidence>
<feature type="transmembrane region" description="Helical" evidence="8">
    <location>
        <begin position="32"/>
        <end position="52"/>
    </location>
</feature>
<reference evidence="10 11" key="1">
    <citation type="submission" date="2020-08" db="EMBL/GenBank/DDBJ databases">
        <title>Genome public.</title>
        <authorList>
            <person name="Liu C."/>
            <person name="Sun Q."/>
        </authorList>
    </citation>
    <scope>NUCLEOTIDE SEQUENCE [LARGE SCALE GENOMIC DNA]</scope>
    <source>
        <strain evidence="10 11">New-7</strain>
    </source>
</reference>
<accession>A0ABR7CKL0</accession>
<dbReference type="PANTHER" id="PTHR42751">
    <property type="entry name" value="SODIUM/HYDROGEN EXCHANGER FAMILY/TRKA DOMAIN PROTEIN"/>
    <property type="match status" value="1"/>
</dbReference>
<dbReference type="Pfam" id="PF00999">
    <property type="entry name" value="Na_H_Exchanger"/>
    <property type="match status" value="1"/>
</dbReference>
<keyword evidence="4" id="KW-0633">Potassium transport</keyword>
<feature type="transmembrane region" description="Helical" evidence="8">
    <location>
        <begin position="221"/>
        <end position="238"/>
    </location>
</feature>
<sequence>MTHLDPIISDLALILAVAGVTTLLFKWLKQPVVLGYIVAGFLCSGNFLLQGVSNMGNVDIWAEIGIIFLLFSLGLEFSFKKLMNVGGPALMTALVVIVGMMCSGFMAGRALGWTSTDSIFLGGMLSMSSTTIIIKAFDDLGLRSQKFTSLVFGVLVVEDLFAVVLMVMLSTLFVQRAVEHVVIAEQLFKLIFFLILWFVVGIYLIPTFLKKIRKFLNQETLLVISLGLCLIMVVLATYAGFSSALGAFIMGSILAGTVQAESIEKVIAPVKDLFGAVFFVSVGMLVEPAMLVQYIVPIVFLTVVVIVGQIFYGTLGFLVSGQNLKIALQSSFSLAQIGEFAFIIASLGLSMGVTSSFLYPVAVAVSVVTTFTTPFIIRLSDPAYHRINRLIPKRMKALLARYSAGSQTVNSEREWMSLLKKSLLNMFIYCVLLGGVVWISSSYYSPFVEERFEGFAGKLIATTTTILFMTPLLWGLAVRHLNRRLFVPLWNDPRFNHGLLVSLIVLRILLALMFVLTVVAHLSSYRWGALMAFAILLLLLALFWRRIKRGYLRFEQRFFTNLNEKDASTVVTTGNYRAKFLHMAKMTVSADSPLVGRCFRELDLRLRYGVTVVSVLRGSHRYNAPGASMVLMPSDEISVVGTDAQLSQFASKVEVPLSPVDREEATMQKFSVGEHSVLIGMTVSQFGMMCRGACLIIGIERSDGSYVRPLGLVRFQPYDMVWIAGDRETIEQVLVGTKPPVPKTEKKLVRRILRKK</sequence>
<feature type="transmembrane region" description="Helical" evidence="8">
    <location>
        <begin position="357"/>
        <end position="377"/>
    </location>
</feature>
<feature type="transmembrane region" description="Helical" evidence="8">
    <location>
        <begin position="89"/>
        <end position="107"/>
    </location>
</feature>
<feature type="transmembrane region" description="Helical" evidence="8">
    <location>
        <begin position="499"/>
        <end position="519"/>
    </location>
</feature>
<name>A0ABR7CKL0_9BACT</name>
<keyword evidence="4" id="KW-0406">Ion transport</keyword>
<feature type="transmembrane region" description="Helical" evidence="8">
    <location>
        <begin position="331"/>
        <end position="351"/>
    </location>
</feature>
<evidence type="ECO:0000256" key="3">
    <source>
        <dbReference type="ARBA" id="ARBA00022448"/>
    </source>
</evidence>
<evidence type="ECO:0000313" key="10">
    <source>
        <dbReference type="EMBL" id="MBC5616199.1"/>
    </source>
</evidence>
<dbReference type="InterPro" id="IPR036721">
    <property type="entry name" value="RCK_C_sf"/>
</dbReference>
<evidence type="ECO:0000256" key="7">
    <source>
        <dbReference type="ARBA" id="ARBA00023136"/>
    </source>
</evidence>
<dbReference type="RefSeq" id="WP_101572058.1">
    <property type="nucleotide sequence ID" value="NZ_JACOOK010000002.1"/>
</dbReference>
<feature type="transmembrane region" description="Helical" evidence="8">
    <location>
        <begin position="6"/>
        <end position="25"/>
    </location>
</feature>
<dbReference type="Proteomes" id="UP000636891">
    <property type="component" value="Unassembled WGS sequence"/>
</dbReference>
<feature type="transmembrane region" description="Helical" evidence="8">
    <location>
        <begin position="298"/>
        <end position="319"/>
    </location>
</feature>
<keyword evidence="7 8" id="KW-0472">Membrane</keyword>
<keyword evidence="5 8" id="KW-0812">Transmembrane</keyword>
<evidence type="ECO:0000256" key="1">
    <source>
        <dbReference type="ARBA" id="ARBA00004141"/>
    </source>
</evidence>
<dbReference type="PANTHER" id="PTHR42751:SF3">
    <property type="entry name" value="SODIUM_GLUTAMATE SYMPORTER"/>
    <property type="match status" value="1"/>
</dbReference>
<feature type="transmembrane region" description="Helical" evidence="8">
    <location>
        <begin position="119"/>
        <end position="137"/>
    </location>
</feature>
<feature type="domain" description="RCK C-terminal" evidence="9">
    <location>
        <begin position="657"/>
        <end position="739"/>
    </location>
</feature>
<dbReference type="InterPro" id="IPR038770">
    <property type="entry name" value="Na+/solute_symporter_sf"/>
</dbReference>
<keyword evidence="11" id="KW-1185">Reference proteome</keyword>
<dbReference type="Gene3D" id="1.20.1530.20">
    <property type="match status" value="1"/>
</dbReference>
<organism evidence="10 11">
    <name type="scientific">Alistipes hominis</name>
    <dbReference type="NCBI Taxonomy" id="2763015"/>
    <lineage>
        <taxon>Bacteria</taxon>
        <taxon>Pseudomonadati</taxon>
        <taxon>Bacteroidota</taxon>
        <taxon>Bacteroidia</taxon>
        <taxon>Bacteroidales</taxon>
        <taxon>Rikenellaceae</taxon>
        <taxon>Alistipes</taxon>
    </lineage>
</organism>
<evidence type="ECO:0000256" key="5">
    <source>
        <dbReference type="ARBA" id="ARBA00022692"/>
    </source>
</evidence>
<evidence type="ECO:0000256" key="4">
    <source>
        <dbReference type="ARBA" id="ARBA00022538"/>
    </source>
</evidence>
<keyword evidence="3" id="KW-0813">Transport</keyword>
<dbReference type="PROSITE" id="PS51202">
    <property type="entry name" value="RCK_C"/>
    <property type="match status" value="2"/>
</dbReference>
<comment type="similarity">
    <text evidence="2">Belongs to the monovalent cation:proton antiporter 2 (CPA2) transporter (TC 2.A.37) family.</text>
</comment>
<comment type="subcellular location">
    <subcellularLocation>
        <location evidence="1">Membrane</location>
        <topology evidence="1">Multi-pass membrane protein</topology>
    </subcellularLocation>
</comment>